<dbReference type="GO" id="GO:0070006">
    <property type="term" value="F:metalloaminopeptidase activity"/>
    <property type="evidence" value="ECO:0007669"/>
    <property type="project" value="UniProtKB-UniRule"/>
</dbReference>
<name>A0A841Q0J2_9BACL</name>
<comment type="function">
    <text evidence="1 6">Removes the N-terminal methionine from nascent proteins. The N-terminal methionine is often cleaved when the second residue in the primary sequence is small and uncharged (Met-Ala-, Cys, Gly, Pro, Ser, Thr, or Val). Requires deformylation of the N(alpha)-formylated initiator methionine before it can be hydrolyzed.</text>
</comment>
<keyword evidence="4 6" id="KW-0479">Metal-binding</keyword>
<dbReference type="InterPro" id="IPR002467">
    <property type="entry name" value="Pept_M24A_MAP1"/>
</dbReference>
<evidence type="ECO:0000313" key="9">
    <source>
        <dbReference type="EMBL" id="MBB6451233.1"/>
    </source>
</evidence>
<dbReference type="SUPFAM" id="SSF55920">
    <property type="entry name" value="Creatinase/aminopeptidase"/>
    <property type="match status" value="1"/>
</dbReference>
<feature type="binding site" evidence="6">
    <location>
        <position position="105"/>
    </location>
    <ligand>
        <name>a divalent metal cation</name>
        <dbReference type="ChEBI" id="CHEBI:60240"/>
        <label>1</label>
    </ligand>
</feature>
<evidence type="ECO:0000256" key="6">
    <source>
        <dbReference type="HAMAP-Rule" id="MF_01974"/>
    </source>
</evidence>
<dbReference type="PANTHER" id="PTHR43330:SF17">
    <property type="entry name" value="METHIONINE AMINOPEPTIDASE"/>
    <property type="match status" value="1"/>
</dbReference>
<feature type="binding site" evidence="6">
    <location>
        <position position="94"/>
    </location>
    <ligand>
        <name>a divalent metal cation</name>
        <dbReference type="ChEBI" id="CHEBI:60240"/>
        <label>1</label>
    </ligand>
</feature>
<dbReference type="GO" id="GO:0046872">
    <property type="term" value="F:metal ion binding"/>
    <property type="evidence" value="ECO:0007669"/>
    <property type="project" value="UniProtKB-UniRule"/>
</dbReference>
<dbReference type="GO" id="GO:0004239">
    <property type="term" value="F:initiator methionyl aminopeptidase activity"/>
    <property type="evidence" value="ECO:0007669"/>
    <property type="project" value="UniProtKB-UniRule"/>
</dbReference>
<dbReference type="PRINTS" id="PR00599">
    <property type="entry name" value="MAPEPTIDASE"/>
</dbReference>
<evidence type="ECO:0000256" key="2">
    <source>
        <dbReference type="ARBA" id="ARBA00022438"/>
    </source>
</evidence>
<keyword evidence="2 6" id="KW-0031">Aminopeptidase</keyword>
<accession>A0A841Q0J2</accession>
<evidence type="ECO:0000256" key="4">
    <source>
        <dbReference type="ARBA" id="ARBA00022723"/>
    </source>
</evidence>
<dbReference type="EMBL" id="JACHHJ010000005">
    <property type="protein sequence ID" value="MBB6451233.1"/>
    <property type="molecule type" value="Genomic_DNA"/>
</dbReference>
<evidence type="ECO:0000256" key="5">
    <source>
        <dbReference type="ARBA" id="ARBA00022801"/>
    </source>
</evidence>
<dbReference type="InterPro" id="IPR000994">
    <property type="entry name" value="Pept_M24"/>
</dbReference>
<sequence>MPNLKSKREIEAMRKPNELVAQMHTAIRPIMKAGTSPMEINDFVEAFAERNGASCAQIGYKGYPFATCISVNDVIAHGFPTHTPLKTGDVVTLDTVFDVDGWKGDSAWTYMIGNVSERTRKLVEVTKECLDLSIQQAVVGNYTGDLGHAIQTHAEKQGFSVVRELLAHGIGRSIHEDPVFQHVGHPGKGILLEDGMVLTIEPMINEGTHHMYVENDGWTARTKDGKRSAQFEHTIAITTEGPEILTAQGN</sequence>
<dbReference type="EC" id="3.4.11.18" evidence="6 7"/>
<dbReference type="Proteomes" id="UP000568839">
    <property type="component" value="Unassembled WGS sequence"/>
</dbReference>
<comment type="cofactor">
    <cofactor evidence="6">
        <name>Co(2+)</name>
        <dbReference type="ChEBI" id="CHEBI:48828"/>
    </cofactor>
    <cofactor evidence="6">
        <name>Zn(2+)</name>
        <dbReference type="ChEBI" id="CHEBI:29105"/>
    </cofactor>
    <cofactor evidence="6">
        <name>Mn(2+)</name>
        <dbReference type="ChEBI" id="CHEBI:29035"/>
    </cofactor>
    <cofactor evidence="6">
        <name>Fe(2+)</name>
        <dbReference type="ChEBI" id="CHEBI:29033"/>
    </cofactor>
    <text evidence="6">Binds 2 divalent metal cations per subunit. Has a high-affinity and a low affinity metal-binding site. The true nature of the physiological cofactor is under debate. The enzyme is active with cobalt, zinc, manganese or divalent iron ions. Most likely, methionine aminopeptidases function as mononuclear Fe(2+)-metalloproteases under physiological conditions, and the catalytically relevant metal-binding site has been assigned to the histidine-containing high-affinity site.</text>
</comment>
<feature type="binding site" evidence="6">
    <location>
        <position position="105"/>
    </location>
    <ligand>
        <name>a divalent metal cation</name>
        <dbReference type="ChEBI" id="CHEBI:60240"/>
        <label>2</label>
        <note>catalytic</note>
    </ligand>
</feature>
<dbReference type="NCBIfam" id="TIGR00500">
    <property type="entry name" value="met_pdase_I"/>
    <property type="match status" value="1"/>
</dbReference>
<comment type="subunit">
    <text evidence="6">Monomer.</text>
</comment>
<keyword evidence="10" id="KW-1185">Reference proteome</keyword>
<keyword evidence="3 6" id="KW-0645">Protease</keyword>
<feature type="binding site" evidence="6">
    <location>
        <position position="232"/>
    </location>
    <ligand>
        <name>a divalent metal cation</name>
        <dbReference type="ChEBI" id="CHEBI:60240"/>
        <label>2</label>
        <note>catalytic</note>
    </ligand>
</feature>
<feature type="binding site" evidence="6">
    <location>
        <position position="168"/>
    </location>
    <ligand>
        <name>a divalent metal cation</name>
        <dbReference type="ChEBI" id="CHEBI:60240"/>
        <label>2</label>
        <note>catalytic</note>
    </ligand>
</feature>
<evidence type="ECO:0000313" key="10">
    <source>
        <dbReference type="Proteomes" id="UP000568839"/>
    </source>
</evidence>
<dbReference type="GO" id="GO:0006508">
    <property type="term" value="P:proteolysis"/>
    <property type="evidence" value="ECO:0007669"/>
    <property type="project" value="UniProtKB-KW"/>
</dbReference>
<dbReference type="CDD" id="cd01086">
    <property type="entry name" value="MetAP1"/>
    <property type="match status" value="1"/>
</dbReference>
<organism evidence="9 10">
    <name type="scientific">Geomicrobium halophilum</name>
    <dbReference type="NCBI Taxonomy" id="549000"/>
    <lineage>
        <taxon>Bacteria</taxon>
        <taxon>Bacillati</taxon>
        <taxon>Bacillota</taxon>
        <taxon>Bacilli</taxon>
        <taxon>Bacillales</taxon>
        <taxon>Geomicrobium</taxon>
    </lineage>
</organism>
<dbReference type="InterPro" id="IPR036005">
    <property type="entry name" value="Creatinase/aminopeptidase-like"/>
</dbReference>
<dbReference type="RefSeq" id="WP_184405291.1">
    <property type="nucleotide sequence ID" value="NZ_JACHHJ010000005.1"/>
</dbReference>
<feature type="binding site" evidence="6">
    <location>
        <position position="201"/>
    </location>
    <ligand>
        <name>a divalent metal cation</name>
        <dbReference type="ChEBI" id="CHEBI:60240"/>
        <label>2</label>
        <note>catalytic</note>
    </ligand>
</feature>
<proteinExistence type="inferred from homology"/>
<dbReference type="PANTHER" id="PTHR43330">
    <property type="entry name" value="METHIONINE AMINOPEPTIDASE"/>
    <property type="match status" value="1"/>
</dbReference>
<evidence type="ECO:0000256" key="3">
    <source>
        <dbReference type="ARBA" id="ARBA00022670"/>
    </source>
</evidence>
<keyword evidence="5 6" id="KW-0378">Hydrolase</keyword>
<comment type="catalytic activity">
    <reaction evidence="6 7">
        <text>Release of N-terminal amino acids, preferentially methionine, from peptides and arylamides.</text>
        <dbReference type="EC" id="3.4.11.18"/>
    </reaction>
</comment>
<dbReference type="InterPro" id="IPR001714">
    <property type="entry name" value="Pept_M24_MAP"/>
</dbReference>
<feature type="binding site" evidence="6">
    <location>
        <position position="77"/>
    </location>
    <ligand>
        <name>substrate</name>
    </ligand>
</feature>
<comment type="similarity">
    <text evidence="6">Belongs to the peptidase M24A family. Methionine aminopeptidase type 1 subfamily.</text>
</comment>
<gene>
    <name evidence="6" type="primary">map</name>
    <name evidence="9" type="ORF">HNR44_003227</name>
</gene>
<comment type="caution">
    <text evidence="9">The sequence shown here is derived from an EMBL/GenBank/DDBJ whole genome shotgun (WGS) entry which is preliminary data.</text>
</comment>
<dbReference type="Pfam" id="PF00557">
    <property type="entry name" value="Peptidase_M24"/>
    <property type="match status" value="1"/>
</dbReference>
<evidence type="ECO:0000259" key="8">
    <source>
        <dbReference type="Pfam" id="PF00557"/>
    </source>
</evidence>
<protein>
    <recommendedName>
        <fullName evidence="6 7">Methionine aminopeptidase</fullName>
        <shortName evidence="6">MAP</shortName>
        <shortName evidence="6">MetAP</shortName>
        <ecNumber evidence="6 7">3.4.11.18</ecNumber>
    </recommendedName>
    <alternativeName>
        <fullName evidence="6">Peptidase M</fullName>
    </alternativeName>
</protein>
<feature type="binding site" evidence="6">
    <location>
        <position position="175"/>
    </location>
    <ligand>
        <name>substrate</name>
    </ligand>
</feature>
<feature type="binding site" evidence="6">
    <location>
        <position position="232"/>
    </location>
    <ligand>
        <name>a divalent metal cation</name>
        <dbReference type="ChEBI" id="CHEBI:60240"/>
        <label>1</label>
    </ligand>
</feature>
<dbReference type="AlphaFoldDB" id="A0A841Q0J2"/>
<evidence type="ECO:0000256" key="7">
    <source>
        <dbReference type="RuleBase" id="RU003653"/>
    </source>
</evidence>
<evidence type="ECO:0000256" key="1">
    <source>
        <dbReference type="ARBA" id="ARBA00002521"/>
    </source>
</evidence>
<dbReference type="GO" id="GO:0005829">
    <property type="term" value="C:cytosol"/>
    <property type="evidence" value="ECO:0007669"/>
    <property type="project" value="TreeGrafter"/>
</dbReference>
<dbReference type="HAMAP" id="MF_01974">
    <property type="entry name" value="MetAP_1"/>
    <property type="match status" value="1"/>
</dbReference>
<dbReference type="Gene3D" id="3.90.230.10">
    <property type="entry name" value="Creatinase/methionine aminopeptidase superfamily"/>
    <property type="match status" value="1"/>
</dbReference>
<feature type="domain" description="Peptidase M24" evidence="8">
    <location>
        <begin position="11"/>
        <end position="238"/>
    </location>
</feature>
<reference evidence="9 10" key="1">
    <citation type="submission" date="2020-08" db="EMBL/GenBank/DDBJ databases">
        <title>Genomic Encyclopedia of Type Strains, Phase IV (KMG-IV): sequencing the most valuable type-strain genomes for metagenomic binning, comparative biology and taxonomic classification.</title>
        <authorList>
            <person name="Goeker M."/>
        </authorList>
    </citation>
    <scope>NUCLEOTIDE SEQUENCE [LARGE SCALE GENOMIC DNA]</scope>
    <source>
        <strain evidence="9 10">DSM 21769</strain>
    </source>
</reference>